<protein>
    <submittedName>
        <fullName evidence="1">Uncharacterized protein</fullName>
    </submittedName>
</protein>
<evidence type="ECO:0000313" key="1">
    <source>
        <dbReference type="EMBL" id="PIC34749.1"/>
    </source>
</evidence>
<accession>A0A2G5U5D7</accession>
<reference evidence="2" key="1">
    <citation type="submission" date="2017-10" db="EMBL/GenBank/DDBJ databases">
        <title>Rapid genome shrinkage in a self-fertile nematode reveals novel sperm competition proteins.</title>
        <authorList>
            <person name="Yin D."/>
            <person name="Schwarz E.M."/>
            <person name="Thomas C.G."/>
            <person name="Felde R.L."/>
            <person name="Korf I.F."/>
            <person name="Cutter A.D."/>
            <person name="Schartner C.M."/>
            <person name="Ralston E.J."/>
            <person name="Meyer B.J."/>
            <person name="Haag E.S."/>
        </authorList>
    </citation>
    <scope>NUCLEOTIDE SEQUENCE [LARGE SCALE GENOMIC DNA]</scope>
    <source>
        <strain evidence="2">JU1422</strain>
    </source>
</reference>
<gene>
    <name evidence="1" type="primary">Cnig_chr_IV.g14309</name>
    <name evidence="1" type="ORF">B9Z55_014309</name>
</gene>
<organism evidence="1 2">
    <name type="scientific">Caenorhabditis nigoni</name>
    <dbReference type="NCBI Taxonomy" id="1611254"/>
    <lineage>
        <taxon>Eukaryota</taxon>
        <taxon>Metazoa</taxon>
        <taxon>Ecdysozoa</taxon>
        <taxon>Nematoda</taxon>
        <taxon>Chromadorea</taxon>
        <taxon>Rhabditida</taxon>
        <taxon>Rhabditina</taxon>
        <taxon>Rhabditomorpha</taxon>
        <taxon>Rhabditoidea</taxon>
        <taxon>Rhabditidae</taxon>
        <taxon>Peloderinae</taxon>
        <taxon>Caenorhabditis</taxon>
    </lineage>
</organism>
<name>A0A2G5U5D7_9PELO</name>
<evidence type="ECO:0000313" key="2">
    <source>
        <dbReference type="Proteomes" id="UP000230233"/>
    </source>
</evidence>
<proteinExistence type="predicted"/>
<sequence length="74" mass="8308">MARDLINSSKTTGFFTRRLDLLRIGKEDVVGCCQLPGSFGCATHCYFFFRKLIDVIEVKKVLKGLRSPLFGVHG</sequence>
<comment type="caution">
    <text evidence="1">The sequence shown here is derived from an EMBL/GenBank/DDBJ whole genome shotgun (WGS) entry which is preliminary data.</text>
</comment>
<keyword evidence="2" id="KW-1185">Reference proteome</keyword>
<dbReference type="EMBL" id="PDUG01000004">
    <property type="protein sequence ID" value="PIC34749.1"/>
    <property type="molecule type" value="Genomic_DNA"/>
</dbReference>
<dbReference type="Proteomes" id="UP000230233">
    <property type="component" value="Chromosome IV"/>
</dbReference>
<dbReference type="AlphaFoldDB" id="A0A2G5U5D7"/>